<keyword evidence="1" id="KW-0175">Coiled coil</keyword>
<dbReference type="PROSITE" id="PS50913">
    <property type="entry name" value="GRIP"/>
    <property type="match status" value="1"/>
</dbReference>
<evidence type="ECO:0000256" key="1">
    <source>
        <dbReference type="SAM" id="Coils"/>
    </source>
</evidence>
<dbReference type="Proteomes" id="UP001607302">
    <property type="component" value="Unassembled WGS sequence"/>
</dbReference>
<feature type="coiled-coil region" evidence="1">
    <location>
        <begin position="1225"/>
        <end position="1451"/>
    </location>
</feature>
<accession>A0ABD2C6A7</accession>
<sequence length="1637" mass="192273">MFKKFKDKLAEEMKQSPARLQASMQQMAQTVISPAQSNSSIQELPMTVESNDLTKKTDDTVKNNSIKNTFQNVELVSPLSNLVDVSRRSSVNSVTSDVNSLFPLYESPKNLYHIQSDIDQSATEIDDDINTQLDRVTKDQLYLAYKKIQAKYHKYRGRYTDLVKHYRDLEQVKTKLESVLVETQDNVLRRVGDLKEQCQLEQQAKAHLEEVLRNDIEEKNHIIDTLNTKIKLLQGNIPLTENLMLLDSDEGHNSTADVMEPKKESTDNADDNSTLVAENTQLKNKLIELETVVAKNKKTFKRVENLINKYKEILEENDILKRDYEALKSSSLENAEILQKELSIARDGILNLTEQVNTLKKREEESVISLAENKLSIHRELEGKEEQIKQLQFDLKHTMENKENLTEIVEKYKTELEQLKIQYNIQNLDADKKDNIQDTLKGYAESIENHNILKESDAINENEMLNKLKHDLTEKEAELQKVKVTLRETQTLSKEYQCDTEKFQNELSNLKVKYVELKKEHDAQIIITAERRKEADTTIEKLQMTVQSLDKELENMRYALSDRDQVCETFNLKIQEYASMLEKANNKLSIQDLEIKKLNDQLSNENEITKLQNIIGNKEAELIELHNKLKYYKDTISELTQQVDIKSSKVDLLNKEKMSFTNKLLYFKINTEKLKEDCTYLRNNVKEMFQDHNNKINSLNSYLQNILMEKESVKQEVEILHTKLKTSEQQINKLMEVETELAKIKQQKTVLECELKEYKTKVEHMKLEVESRNKSNIEINRFITEIDNLNFKIHDLQQMQVLMEKKKEYEIGYLKKGMIDLKKKYEDATNVIKTLEDKKSECNLLQEELEHLKSKILYLQNNNTKNNTEINELHEKILRKESEISDLQIKFQDHAKLVEEYAKKNAELEKIYQNTNKDYMEETIKLNSSNNILQQMIDTKDAQLNKLEVIKEEQDKNLLYSEKRIQDLTVALDEFRTENLNMSQIIETLSKEIEALKNENHQLETLKTENELINAELVQLKSIRDQIWEENTNLNIKQSELIQSHEKLNEIKETLNIKVLEYQKNKEDLLHDMKKLQKDIGSYKQTLNMQNEELKYIKNQLQETNIKVDSQNKILQERDKELQKTKQEFEEQTQQLCDKNTTLDLVLKDMQLLQEEKNILSDNVIKLEEQLTDLKARNLNKTPFKHINETLTNLQLEKLKNGELILDEHIANLSASTVLKLDVENKHLMAKIKNIENIMEKEKSKLKLLEEKEENLLQENEKLKLLSTNELEQKIIEINTLKNTMKAREEEINELKLQIESLNDLKDKLDSKLQTADNNKTVEQNLVEESNRLQEENKKLEADLDEAIITFHAKESQMYMINNQLKNQTDQLKEELKMHEEEQNIRLKQLVKEFQAQLQDKEEELQSALEKRFDYQQSYESNLLQQYKEQLKDFQVELTTKSEQLENLILENKKVTTEKENEVKVLTESIASIRKEHVNELREIEQKWKTILQQRSDRLEAKHEEEIKELTREWKNERKLDTKIDTATEELENTSCIAMAAIQSNTGSFHTFQQTLASQSRELAELRKLVKLRHETLEDSTEIEYLRNILYEYMMGKETMVLAKVIAAVVKFDQEQTAKILKKEEDKLTLLGSLGLT</sequence>
<organism evidence="4 5">
    <name type="scientific">Vespula squamosa</name>
    <name type="common">Southern yellow jacket</name>
    <name type="synonym">Wasp</name>
    <dbReference type="NCBI Taxonomy" id="30214"/>
    <lineage>
        <taxon>Eukaryota</taxon>
        <taxon>Metazoa</taxon>
        <taxon>Ecdysozoa</taxon>
        <taxon>Arthropoda</taxon>
        <taxon>Hexapoda</taxon>
        <taxon>Insecta</taxon>
        <taxon>Pterygota</taxon>
        <taxon>Neoptera</taxon>
        <taxon>Endopterygota</taxon>
        <taxon>Hymenoptera</taxon>
        <taxon>Apocrita</taxon>
        <taxon>Aculeata</taxon>
        <taxon>Vespoidea</taxon>
        <taxon>Vespidae</taxon>
        <taxon>Vespinae</taxon>
        <taxon>Vespula</taxon>
    </lineage>
</organism>
<dbReference type="InterPro" id="IPR000237">
    <property type="entry name" value="GRIP_dom"/>
</dbReference>
<feature type="coiled-coil region" evidence="1">
    <location>
        <begin position="296"/>
        <end position="330"/>
    </location>
</feature>
<dbReference type="Gene3D" id="1.10.220.60">
    <property type="entry name" value="GRIP domain"/>
    <property type="match status" value="1"/>
</dbReference>
<dbReference type="PANTHER" id="PTHR19327:SF0">
    <property type="entry name" value="GOLGIN SUBFAMILY A MEMBER 4"/>
    <property type="match status" value="1"/>
</dbReference>
<keyword evidence="5" id="KW-1185">Reference proteome</keyword>
<dbReference type="EMBL" id="JAUDFV010000020">
    <property type="protein sequence ID" value="KAL2740586.1"/>
    <property type="molecule type" value="Genomic_DNA"/>
</dbReference>
<dbReference type="SUPFAM" id="SSF101283">
    <property type="entry name" value="GRIP domain"/>
    <property type="match status" value="1"/>
</dbReference>
<comment type="caution">
    <text evidence="4">The sequence shown here is derived from an EMBL/GenBank/DDBJ whole genome shotgun (WGS) entry which is preliminary data.</text>
</comment>
<dbReference type="PANTHER" id="PTHR19327">
    <property type="entry name" value="GOLGIN"/>
    <property type="match status" value="1"/>
</dbReference>
<feature type="coiled-coil region" evidence="1">
    <location>
        <begin position="1489"/>
        <end position="1520"/>
    </location>
</feature>
<feature type="coiled-coil region" evidence="1">
    <location>
        <begin position="458"/>
        <end position="656"/>
    </location>
</feature>
<reference evidence="4 5" key="1">
    <citation type="journal article" date="2024" name="Ann. Entomol. Soc. Am.">
        <title>Genomic analyses of the southern and eastern yellowjacket wasps (Hymenoptera: Vespidae) reveal evolutionary signatures of social life.</title>
        <authorList>
            <person name="Catto M.A."/>
            <person name="Caine P.B."/>
            <person name="Orr S.E."/>
            <person name="Hunt B.G."/>
            <person name="Goodisman M.A.D."/>
        </authorList>
    </citation>
    <scope>NUCLEOTIDE SEQUENCE [LARGE SCALE GENOMIC DNA]</scope>
    <source>
        <strain evidence="4">233</strain>
        <tissue evidence="4">Head and thorax</tissue>
    </source>
</reference>
<proteinExistence type="predicted"/>
<feature type="coiled-coil region" evidence="1">
    <location>
        <begin position="710"/>
        <end position="768"/>
    </location>
</feature>
<feature type="domain" description="GRIP" evidence="3">
    <location>
        <begin position="1576"/>
        <end position="1623"/>
    </location>
</feature>
<evidence type="ECO:0000259" key="3">
    <source>
        <dbReference type="PROSITE" id="PS50913"/>
    </source>
</evidence>
<feature type="coiled-coil region" evidence="1">
    <location>
        <begin position="818"/>
        <end position="953"/>
    </location>
</feature>
<feature type="region of interest" description="Disordered" evidence="2">
    <location>
        <begin position="251"/>
        <end position="271"/>
    </location>
</feature>
<dbReference type="SMART" id="SM00755">
    <property type="entry name" value="Grip"/>
    <property type="match status" value="1"/>
</dbReference>
<evidence type="ECO:0000256" key="2">
    <source>
        <dbReference type="SAM" id="MobiDB-lite"/>
    </source>
</evidence>
<dbReference type="Pfam" id="PF01465">
    <property type="entry name" value="GRIP"/>
    <property type="match status" value="1"/>
</dbReference>
<feature type="coiled-coil region" evidence="1">
    <location>
        <begin position="381"/>
        <end position="429"/>
    </location>
</feature>
<evidence type="ECO:0000313" key="5">
    <source>
        <dbReference type="Proteomes" id="UP001607302"/>
    </source>
</evidence>
<name>A0ABD2C6A7_VESSQ</name>
<protein>
    <submittedName>
        <fullName evidence="4">Golgin subfamily A member 4-like isoform X1</fullName>
    </submittedName>
</protein>
<feature type="coiled-coil region" evidence="1">
    <location>
        <begin position="979"/>
        <end position="1177"/>
    </location>
</feature>
<evidence type="ECO:0000313" key="4">
    <source>
        <dbReference type="EMBL" id="KAL2740586.1"/>
    </source>
</evidence>
<gene>
    <name evidence="4" type="ORF">V1478_000727</name>
</gene>